<accession>A0A942Z9V7</accession>
<dbReference type="PROSITE" id="PS50889">
    <property type="entry name" value="S4"/>
    <property type="match status" value="1"/>
</dbReference>
<dbReference type="Gene3D" id="3.30.2350.10">
    <property type="entry name" value="Pseudouridine synthase"/>
    <property type="match status" value="1"/>
</dbReference>
<evidence type="ECO:0000259" key="8">
    <source>
        <dbReference type="SMART" id="SM00363"/>
    </source>
</evidence>
<dbReference type="FunFam" id="3.30.2350.10:FF:000006">
    <property type="entry name" value="Pseudouridine synthase"/>
    <property type="match status" value="1"/>
</dbReference>
<dbReference type="Gene3D" id="3.10.290.10">
    <property type="entry name" value="RNA-binding S4 domain"/>
    <property type="match status" value="1"/>
</dbReference>
<dbReference type="InterPro" id="IPR020103">
    <property type="entry name" value="PsdUridine_synth_cat_dom_sf"/>
</dbReference>
<dbReference type="SMART" id="SM00363">
    <property type="entry name" value="S4"/>
    <property type="match status" value="1"/>
</dbReference>
<evidence type="ECO:0000256" key="3">
    <source>
        <dbReference type="ARBA" id="ARBA00022884"/>
    </source>
</evidence>
<organism evidence="9 10">
    <name type="scientific">Anaeromonas frigoriresistens</name>
    <dbReference type="NCBI Taxonomy" id="2683708"/>
    <lineage>
        <taxon>Bacteria</taxon>
        <taxon>Bacillati</taxon>
        <taxon>Bacillota</taxon>
        <taxon>Tissierellia</taxon>
        <taxon>Tissierellales</taxon>
        <taxon>Thermohalobacteraceae</taxon>
        <taxon>Anaeromonas</taxon>
    </lineage>
</organism>
<dbReference type="InterPro" id="IPR006225">
    <property type="entry name" value="PsdUridine_synth_RluC/D"/>
</dbReference>
<dbReference type="CDD" id="cd02869">
    <property type="entry name" value="PseudoU_synth_RluA_like"/>
    <property type="match status" value="1"/>
</dbReference>
<dbReference type="SUPFAM" id="SSF55120">
    <property type="entry name" value="Pseudouridine synthase"/>
    <property type="match status" value="1"/>
</dbReference>
<evidence type="ECO:0000313" key="9">
    <source>
        <dbReference type="EMBL" id="MBS4539723.1"/>
    </source>
</evidence>
<feature type="domain" description="RNA-binding S4" evidence="8">
    <location>
        <begin position="14"/>
        <end position="78"/>
    </location>
</feature>
<gene>
    <name evidence="9" type="ORF">GOQ27_14715</name>
</gene>
<dbReference type="CDD" id="cd00165">
    <property type="entry name" value="S4"/>
    <property type="match status" value="1"/>
</dbReference>
<evidence type="ECO:0000256" key="4">
    <source>
        <dbReference type="ARBA" id="ARBA00023235"/>
    </source>
</evidence>
<comment type="caution">
    <text evidence="9">The sequence shown here is derived from an EMBL/GenBank/DDBJ whole genome shotgun (WGS) entry which is preliminary data.</text>
</comment>
<proteinExistence type="inferred from homology"/>
<evidence type="ECO:0000256" key="1">
    <source>
        <dbReference type="ARBA" id="ARBA00000073"/>
    </source>
</evidence>
<dbReference type="SUPFAM" id="SSF55174">
    <property type="entry name" value="Alpha-L RNA-binding motif"/>
    <property type="match status" value="1"/>
</dbReference>
<evidence type="ECO:0000256" key="5">
    <source>
        <dbReference type="PIRSR" id="PIRSR606225-1"/>
    </source>
</evidence>
<dbReference type="Pfam" id="PF00849">
    <property type="entry name" value="PseudoU_synth_2"/>
    <property type="match status" value="1"/>
</dbReference>
<dbReference type="InterPro" id="IPR006224">
    <property type="entry name" value="PsdUridine_synth_RluA-like_CS"/>
</dbReference>
<dbReference type="PANTHER" id="PTHR21600:SF44">
    <property type="entry name" value="RIBOSOMAL LARGE SUBUNIT PSEUDOURIDINE SYNTHASE D"/>
    <property type="match status" value="1"/>
</dbReference>
<comment type="similarity">
    <text evidence="2 7">Belongs to the pseudouridine synthase RluA family.</text>
</comment>
<dbReference type="RefSeq" id="WP_203367640.1">
    <property type="nucleotide sequence ID" value="NZ_WSFT01000053.1"/>
</dbReference>
<name>A0A942Z9V7_9FIRM</name>
<dbReference type="GO" id="GO:0000455">
    <property type="term" value="P:enzyme-directed rRNA pseudouridine synthesis"/>
    <property type="evidence" value="ECO:0007669"/>
    <property type="project" value="UniProtKB-ARBA"/>
</dbReference>
<reference evidence="9" key="1">
    <citation type="submission" date="2019-12" db="EMBL/GenBank/DDBJ databases">
        <title>Clostridiaceae gen. nov. sp. nov., isolated from sediment in Xinjiang, China.</title>
        <authorList>
            <person name="Zhang R."/>
        </authorList>
    </citation>
    <scope>NUCLEOTIDE SEQUENCE</scope>
    <source>
        <strain evidence="9">D2Q-11</strain>
    </source>
</reference>
<dbReference type="AlphaFoldDB" id="A0A942Z9V7"/>
<dbReference type="EC" id="5.4.99.-" evidence="7"/>
<dbReference type="InterPro" id="IPR006145">
    <property type="entry name" value="PsdUridine_synth_RsuA/RluA"/>
</dbReference>
<dbReference type="InterPro" id="IPR050188">
    <property type="entry name" value="RluA_PseudoU_synthase"/>
</dbReference>
<evidence type="ECO:0000256" key="2">
    <source>
        <dbReference type="ARBA" id="ARBA00010876"/>
    </source>
</evidence>
<sequence length="303" mass="34705">MDIIELIVDEESEGRIDVYLASELNEVSRSYIQKLLKNGRVTVNKRTIKAKYSINEGDKILVELPEPKKLEVKPENIDINIVYEDEDVAVVYKPRGMVVHPAPGNYNKTLVNALLYKLKTLSSINGVIRPGIVHRIDKDTTGLLMIAKTNIAHMSLSEQLREHSITRRYQALVEGNINEDKGTVDAPVGRNPKDRKKMCVTRENSKDAVTHFEVLKRFGKYTLIEARLETGRTHQIRVHMKYINHPIVGDPLYGIKDQKFNLDGQLLHAKIIGFEHPRTKEYLEFDSELPEDFAKILNLLEKK</sequence>
<dbReference type="InterPro" id="IPR036986">
    <property type="entry name" value="S4_RNA-bd_sf"/>
</dbReference>
<protein>
    <recommendedName>
        <fullName evidence="7">Pseudouridine synthase</fullName>
        <ecNumber evidence="7">5.4.99.-</ecNumber>
    </recommendedName>
</protein>
<evidence type="ECO:0000313" key="10">
    <source>
        <dbReference type="Proteomes" id="UP000724672"/>
    </source>
</evidence>
<evidence type="ECO:0000256" key="7">
    <source>
        <dbReference type="RuleBase" id="RU362028"/>
    </source>
</evidence>
<dbReference type="PROSITE" id="PS01129">
    <property type="entry name" value="PSI_RLU"/>
    <property type="match status" value="1"/>
</dbReference>
<keyword evidence="10" id="KW-1185">Reference proteome</keyword>
<keyword evidence="3 6" id="KW-0694">RNA-binding</keyword>
<keyword evidence="4 7" id="KW-0413">Isomerase</keyword>
<dbReference type="EMBL" id="WSFT01000053">
    <property type="protein sequence ID" value="MBS4539723.1"/>
    <property type="molecule type" value="Genomic_DNA"/>
</dbReference>
<feature type="active site" evidence="5">
    <location>
        <position position="137"/>
    </location>
</feature>
<dbReference type="GO" id="GO:0120159">
    <property type="term" value="F:rRNA pseudouridine synthase activity"/>
    <property type="evidence" value="ECO:0007669"/>
    <property type="project" value="UniProtKB-ARBA"/>
</dbReference>
<dbReference type="GO" id="GO:0003723">
    <property type="term" value="F:RNA binding"/>
    <property type="evidence" value="ECO:0007669"/>
    <property type="project" value="UniProtKB-KW"/>
</dbReference>
<dbReference type="NCBIfam" id="TIGR00005">
    <property type="entry name" value="rluA_subfam"/>
    <property type="match status" value="1"/>
</dbReference>
<dbReference type="Proteomes" id="UP000724672">
    <property type="component" value="Unassembled WGS sequence"/>
</dbReference>
<comment type="catalytic activity">
    <reaction evidence="1 7">
        <text>a uridine in RNA = a pseudouridine in RNA</text>
        <dbReference type="Rhea" id="RHEA:48348"/>
        <dbReference type="Rhea" id="RHEA-COMP:12068"/>
        <dbReference type="Rhea" id="RHEA-COMP:12069"/>
        <dbReference type="ChEBI" id="CHEBI:65314"/>
        <dbReference type="ChEBI" id="CHEBI:65315"/>
    </reaction>
</comment>
<dbReference type="InterPro" id="IPR002942">
    <property type="entry name" value="S4_RNA-bd"/>
</dbReference>
<dbReference type="Pfam" id="PF01479">
    <property type="entry name" value="S4"/>
    <property type="match status" value="1"/>
</dbReference>
<dbReference type="PANTHER" id="PTHR21600">
    <property type="entry name" value="MITOCHONDRIAL RNA PSEUDOURIDINE SYNTHASE"/>
    <property type="match status" value="1"/>
</dbReference>
<evidence type="ECO:0000256" key="6">
    <source>
        <dbReference type="PROSITE-ProRule" id="PRU00182"/>
    </source>
</evidence>
<comment type="function">
    <text evidence="7">Responsible for synthesis of pseudouridine from uracil.</text>
</comment>